<dbReference type="EMBL" id="JAGGMV010000007">
    <property type="protein sequence ID" value="MBP2202154.1"/>
    <property type="molecule type" value="Genomic_DNA"/>
</dbReference>
<dbReference type="Proteomes" id="UP000740329">
    <property type="component" value="Unassembled WGS sequence"/>
</dbReference>
<name>A0A8J7RGV0_METVO</name>
<proteinExistence type="predicted"/>
<dbReference type="GO" id="GO:0006355">
    <property type="term" value="P:regulation of DNA-templated transcription"/>
    <property type="evidence" value="ECO:0007669"/>
    <property type="project" value="InterPro"/>
</dbReference>
<dbReference type="RefSeq" id="WP_209591673.1">
    <property type="nucleotide sequence ID" value="NZ_JAGGMV010000007.1"/>
</dbReference>
<organism evidence="1 2">
    <name type="scientific">Methanococcus voltae</name>
    <dbReference type="NCBI Taxonomy" id="2188"/>
    <lineage>
        <taxon>Archaea</taxon>
        <taxon>Methanobacteriati</taxon>
        <taxon>Methanobacteriota</taxon>
        <taxon>Methanomada group</taxon>
        <taxon>Methanococci</taxon>
        <taxon>Methanococcales</taxon>
        <taxon>Methanococcaceae</taxon>
        <taxon>Methanococcus</taxon>
    </lineage>
</organism>
<sequence>MIKHFYTVEKLDSKDIRYFLHKIDEIKEINPQYLTSCMNPKTKHKVSITLSEREAKIVEKYGKATNVLINYLQEAELHEGYQY</sequence>
<dbReference type="Pfam" id="PF10802">
    <property type="entry name" value="DUF2540"/>
    <property type="match status" value="1"/>
</dbReference>
<dbReference type="InterPro" id="IPR010985">
    <property type="entry name" value="Ribbon_hlx_hlx"/>
</dbReference>
<dbReference type="InterPro" id="IPR024254">
    <property type="entry name" value="MJ0366-like"/>
</dbReference>
<protein>
    <submittedName>
        <fullName evidence="1">Uncharacterized protein</fullName>
    </submittedName>
</protein>
<accession>A0A8J7RGV0</accession>
<dbReference type="AlphaFoldDB" id="A0A8J7RGV0"/>
<reference evidence="1" key="1">
    <citation type="submission" date="2021-03" db="EMBL/GenBank/DDBJ databases">
        <title>Genomic Encyclopedia of Type Strains, Phase IV (KMG-V): Genome sequencing to study the core and pangenomes of soil and plant-associated prokaryotes.</title>
        <authorList>
            <person name="Whitman W."/>
        </authorList>
    </citation>
    <scope>NUCLEOTIDE SEQUENCE</scope>
    <source>
        <strain evidence="1">C4</strain>
    </source>
</reference>
<gene>
    <name evidence="1" type="ORF">J3E07_001595</name>
</gene>
<dbReference type="SUPFAM" id="SSF47598">
    <property type="entry name" value="Ribbon-helix-helix"/>
    <property type="match status" value="1"/>
</dbReference>
<evidence type="ECO:0000313" key="2">
    <source>
        <dbReference type="Proteomes" id="UP000740329"/>
    </source>
</evidence>
<evidence type="ECO:0000313" key="1">
    <source>
        <dbReference type="EMBL" id="MBP2202154.1"/>
    </source>
</evidence>
<comment type="caution">
    <text evidence="1">The sequence shown here is derived from an EMBL/GenBank/DDBJ whole genome shotgun (WGS) entry which is preliminary data.</text>
</comment>
<dbReference type="Gene3D" id="3.30.70.3260">
    <property type="entry name" value="Uncharacterised protein PF10802, DUF2540"/>
    <property type="match status" value="1"/>
</dbReference>